<evidence type="ECO:0000313" key="2">
    <source>
        <dbReference type="EMBL" id="RPA88671.1"/>
    </source>
</evidence>
<evidence type="ECO:0000256" key="1">
    <source>
        <dbReference type="SAM" id="MobiDB-lite"/>
    </source>
</evidence>
<feature type="compositionally biased region" description="Basic residues" evidence="1">
    <location>
        <begin position="23"/>
        <end position="32"/>
    </location>
</feature>
<keyword evidence="3" id="KW-1185">Reference proteome</keyword>
<dbReference type="Proteomes" id="UP000276215">
    <property type="component" value="Unassembled WGS sequence"/>
</dbReference>
<accession>A0A3N4IWJ8</accession>
<evidence type="ECO:0008006" key="4">
    <source>
        <dbReference type="Google" id="ProtNLM"/>
    </source>
</evidence>
<proteinExistence type="predicted"/>
<dbReference type="AlphaFoldDB" id="A0A3N4IWJ8"/>
<organism evidence="2 3">
    <name type="scientific">Choiromyces venosus 120613-1</name>
    <dbReference type="NCBI Taxonomy" id="1336337"/>
    <lineage>
        <taxon>Eukaryota</taxon>
        <taxon>Fungi</taxon>
        <taxon>Dikarya</taxon>
        <taxon>Ascomycota</taxon>
        <taxon>Pezizomycotina</taxon>
        <taxon>Pezizomycetes</taxon>
        <taxon>Pezizales</taxon>
        <taxon>Tuberaceae</taxon>
        <taxon>Choiromyces</taxon>
    </lineage>
</organism>
<dbReference type="EMBL" id="ML120716">
    <property type="protein sequence ID" value="RPA88671.1"/>
    <property type="molecule type" value="Genomic_DNA"/>
</dbReference>
<name>A0A3N4IWJ8_9PEZI</name>
<protein>
    <recommendedName>
        <fullName evidence="4">Biogenesis of lysosome-related organelles complex 1 subunit CNL1</fullName>
    </recommendedName>
</protein>
<evidence type="ECO:0000313" key="3">
    <source>
        <dbReference type="Proteomes" id="UP000276215"/>
    </source>
</evidence>
<gene>
    <name evidence="2" type="ORF">L873DRAFT_901051</name>
</gene>
<sequence>MPPSALHWRGLATHQPPAVHQRTMARRFRGTRVGREDNPLSGHLWDHVCMLDNRIAEFGKEQRELVRRMAKGFSEINAKFDDINAKLGNYR</sequence>
<feature type="region of interest" description="Disordered" evidence="1">
    <location>
        <begin position="1"/>
        <end position="34"/>
    </location>
</feature>
<reference evidence="2 3" key="1">
    <citation type="journal article" date="2018" name="Nat. Ecol. Evol.">
        <title>Pezizomycetes genomes reveal the molecular basis of ectomycorrhizal truffle lifestyle.</title>
        <authorList>
            <person name="Murat C."/>
            <person name="Payen T."/>
            <person name="Noel B."/>
            <person name="Kuo A."/>
            <person name="Morin E."/>
            <person name="Chen J."/>
            <person name="Kohler A."/>
            <person name="Krizsan K."/>
            <person name="Balestrini R."/>
            <person name="Da Silva C."/>
            <person name="Montanini B."/>
            <person name="Hainaut M."/>
            <person name="Levati E."/>
            <person name="Barry K.W."/>
            <person name="Belfiori B."/>
            <person name="Cichocki N."/>
            <person name="Clum A."/>
            <person name="Dockter R.B."/>
            <person name="Fauchery L."/>
            <person name="Guy J."/>
            <person name="Iotti M."/>
            <person name="Le Tacon F."/>
            <person name="Lindquist E.A."/>
            <person name="Lipzen A."/>
            <person name="Malagnac F."/>
            <person name="Mello A."/>
            <person name="Molinier V."/>
            <person name="Miyauchi S."/>
            <person name="Poulain J."/>
            <person name="Riccioni C."/>
            <person name="Rubini A."/>
            <person name="Sitrit Y."/>
            <person name="Splivallo R."/>
            <person name="Traeger S."/>
            <person name="Wang M."/>
            <person name="Zifcakova L."/>
            <person name="Wipf D."/>
            <person name="Zambonelli A."/>
            <person name="Paolocci F."/>
            <person name="Nowrousian M."/>
            <person name="Ottonello S."/>
            <person name="Baldrian P."/>
            <person name="Spatafora J.W."/>
            <person name="Henrissat B."/>
            <person name="Nagy L.G."/>
            <person name="Aury J.M."/>
            <person name="Wincker P."/>
            <person name="Grigoriev I.V."/>
            <person name="Bonfante P."/>
            <person name="Martin F.M."/>
        </authorList>
    </citation>
    <scope>NUCLEOTIDE SEQUENCE [LARGE SCALE GENOMIC DNA]</scope>
    <source>
        <strain evidence="2 3">120613-1</strain>
    </source>
</reference>